<dbReference type="AlphaFoldDB" id="B2FLZ1"/>
<feature type="signal peptide" evidence="1">
    <location>
        <begin position="1"/>
        <end position="42"/>
    </location>
</feature>
<dbReference type="EnsemblBacteria" id="CAQ45359">
    <property type="protein sequence ID" value="CAQ45359"/>
    <property type="gene ID" value="Smlt1838"/>
</dbReference>
<sequence>MLHTPCACARLQKARMMLMKLQLAAMAALVVATATLAPVADANTGVPRENVSCVPVNVDRNRVHHHCTETYTDEFGNVYTAEYWIDEYGNPYLRD</sequence>
<keyword evidence="2" id="KW-0812">Transmembrane</keyword>
<proteinExistence type="predicted"/>
<keyword evidence="1" id="KW-0732">Signal</keyword>
<protein>
    <submittedName>
        <fullName evidence="2">Transmembrane protein</fullName>
    </submittedName>
</protein>
<feature type="chain" id="PRO_5002776329" evidence="1">
    <location>
        <begin position="43"/>
        <end position="95"/>
    </location>
</feature>
<organism evidence="2 3">
    <name type="scientific">Stenotrophomonas maltophilia (strain K279a)</name>
    <dbReference type="NCBI Taxonomy" id="522373"/>
    <lineage>
        <taxon>Bacteria</taxon>
        <taxon>Pseudomonadati</taxon>
        <taxon>Pseudomonadota</taxon>
        <taxon>Gammaproteobacteria</taxon>
        <taxon>Lysobacterales</taxon>
        <taxon>Lysobacteraceae</taxon>
        <taxon>Stenotrophomonas</taxon>
        <taxon>Stenotrophomonas maltophilia group</taxon>
    </lineage>
</organism>
<gene>
    <name evidence="2" type="ordered locus">Smlt1838</name>
</gene>
<keyword evidence="2" id="KW-0472">Membrane</keyword>
<evidence type="ECO:0000256" key="1">
    <source>
        <dbReference type="SAM" id="SignalP"/>
    </source>
</evidence>
<evidence type="ECO:0000313" key="2">
    <source>
        <dbReference type="EMBL" id="CAQ45359.1"/>
    </source>
</evidence>
<keyword evidence="3" id="KW-1185">Reference proteome</keyword>
<evidence type="ECO:0000313" key="3">
    <source>
        <dbReference type="Proteomes" id="UP000008840"/>
    </source>
</evidence>
<dbReference type="HOGENOM" id="CLU_2371575_0_0_6"/>
<accession>B2FLZ1</accession>
<dbReference type="KEGG" id="sml:Smlt1838"/>
<dbReference type="Proteomes" id="UP000008840">
    <property type="component" value="Chromosome"/>
</dbReference>
<reference evidence="2 3" key="1">
    <citation type="journal article" date="2008" name="Genome Biol.">
        <title>The complete genome, comparative and functional analysis of Stenotrophomonas maltophilia reveals an organism heavily shielded by drug resistance determinants.</title>
        <authorList>
            <person name="Crossman L.C."/>
            <person name="Gould V.C."/>
            <person name="Dow J.M."/>
            <person name="Vernikos G.S."/>
            <person name="Okazaki A."/>
            <person name="Sebaihia M."/>
            <person name="Saunders D."/>
            <person name="Arrowsmith C."/>
            <person name="Carver T."/>
            <person name="Peters N."/>
            <person name="Adlem E."/>
            <person name="Kerhornou A."/>
            <person name="Lord A."/>
            <person name="Murphy L."/>
            <person name="Seeger K."/>
            <person name="Squares R."/>
            <person name="Rutter S."/>
            <person name="Quail M.A."/>
            <person name="Rajandream M.A."/>
            <person name="Harris D."/>
            <person name="Churcher C."/>
            <person name="Bentley S.D."/>
            <person name="Parkhill J."/>
            <person name="Thomson N.R."/>
            <person name="Avison M.B."/>
        </authorList>
    </citation>
    <scope>NUCLEOTIDE SEQUENCE [LARGE SCALE GENOMIC DNA]</scope>
    <source>
        <strain evidence="2 3">K279a</strain>
    </source>
</reference>
<dbReference type="EMBL" id="AM743169">
    <property type="protein sequence ID" value="CAQ45359.1"/>
    <property type="molecule type" value="Genomic_DNA"/>
</dbReference>
<name>B2FLZ1_STRMK</name>